<accession>A0AAU9VVR3</accession>
<sequence>MPGSGPDDLHEEPDIPNNPPTDPPTSQGIDEVFSLFKTYLENRLEQKGKELEEKQKIDLQAEKFKFKSNQKQFVFNAELEELVGKIKEANAQKDHKKVAHLTDQAKALLHKRQKLIKLADSSEAGWDAVQEYESQDIASDDEDDKKIRNARAAANRKRKQKERERQQQSNKKRCTTPNLGTQDHHLFRGICIAIVLLYILPVIHSGALLFSRVIYIGSP</sequence>
<dbReference type="AlphaFoldDB" id="A0AAU9VVR3"/>
<keyword evidence="4" id="KW-1185">Reference proteome</keyword>
<evidence type="ECO:0000256" key="1">
    <source>
        <dbReference type="SAM" id="MobiDB-lite"/>
    </source>
</evidence>
<comment type="caution">
    <text evidence="3">The sequence shown here is derived from an EMBL/GenBank/DDBJ whole genome shotgun (WGS) entry which is preliminary data.</text>
</comment>
<dbReference type="Proteomes" id="UP001159428">
    <property type="component" value="Unassembled WGS sequence"/>
</dbReference>
<feature type="region of interest" description="Disordered" evidence="1">
    <location>
        <begin position="152"/>
        <end position="179"/>
    </location>
</feature>
<gene>
    <name evidence="3" type="ORF">PMEA_00017043</name>
</gene>
<keyword evidence="2" id="KW-0812">Transmembrane</keyword>
<feature type="region of interest" description="Disordered" evidence="1">
    <location>
        <begin position="1"/>
        <end position="29"/>
    </location>
</feature>
<reference evidence="3 4" key="1">
    <citation type="submission" date="2022-05" db="EMBL/GenBank/DDBJ databases">
        <authorList>
            <consortium name="Genoscope - CEA"/>
            <person name="William W."/>
        </authorList>
    </citation>
    <scope>NUCLEOTIDE SEQUENCE [LARGE SCALE GENOMIC DNA]</scope>
</reference>
<evidence type="ECO:0000256" key="2">
    <source>
        <dbReference type="SAM" id="Phobius"/>
    </source>
</evidence>
<keyword evidence="2" id="KW-0472">Membrane</keyword>
<evidence type="ECO:0000313" key="4">
    <source>
        <dbReference type="Proteomes" id="UP001159428"/>
    </source>
</evidence>
<protein>
    <submittedName>
        <fullName evidence="3">Uncharacterized protein</fullName>
    </submittedName>
</protein>
<keyword evidence="2" id="KW-1133">Transmembrane helix</keyword>
<proteinExistence type="predicted"/>
<organism evidence="3 4">
    <name type="scientific">Pocillopora meandrina</name>
    <dbReference type="NCBI Taxonomy" id="46732"/>
    <lineage>
        <taxon>Eukaryota</taxon>
        <taxon>Metazoa</taxon>
        <taxon>Cnidaria</taxon>
        <taxon>Anthozoa</taxon>
        <taxon>Hexacorallia</taxon>
        <taxon>Scleractinia</taxon>
        <taxon>Astrocoeniina</taxon>
        <taxon>Pocilloporidae</taxon>
        <taxon>Pocillopora</taxon>
    </lineage>
</organism>
<dbReference type="EMBL" id="CALNXJ010000003">
    <property type="protein sequence ID" value="CAH3036681.1"/>
    <property type="molecule type" value="Genomic_DNA"/>
</dbReference>
<evidence type="ECO:0000313" key="3">
    <source>
        <dbReference type="EMBL" id="CAH3036681.1"/>
    </source>
</evidence>
<feature type="transmembrane region" description="Helical" evidence="2">
    <location>
        <begin position="186"/>
        <end position="210"/>
    </location>
</feature>
<name>A0AAU9VVR3_9CNID</name>